<dbReference type="EMBL" id="JACEIK010001883">
    <property type="protein sequence ID" value="MCD7472850.1"/>
    <property type="molecule type" value="Genomic_DNA"/>
</dbReference>
<dbReference type="Proteomes" id="UP000823775">
    <property type="component" value="Unassembled WGS sequence"/>
</dbReference>
<keyword evidence="2" id="KW-1185">Reference proteome</keyword>
<proteinExistence type="predicted"/>
<organism evidence="1 2">
    <name type="scientific">Datura stramonium</name>
    <name type="common">Jimsonweed</name>
    <name type="synonym">Common thornapple</name>
    <dbReference type="NCBI Taxonomy" id="4076"/>
    <lineage>
        <taxon>Eukaryota</taxon>
        <taxon>Viridiplantae</taxon>
        <taxon>Streptophyta</taxon>
        <taxon>Embryophyta</taxon>
        <taxon>Tracheophyta</taxon>
        <taxon>Spermatophyta</taxon>
        <taxon>Magnoliopsida</taxon>
        <taxon>eudicotyledons</taxon>
        <taxon>Gunneridae</taxon>
        <taxon>Pentapetalae</taxon>
        <taxon>asterids</taxon>
        <taxon>lamiids</taxon>
        <taxon>Solanales</taxon>
        <taxon>Solanaceae</taxon>
        <taxon>Solanoideae</taxon>
        <taxon>Datureae</taxon>
        <taxon>Datura</taxon>
    </lineage>
</organism>
<protein>
    <submittedName>
        <fullName evidence="1">Uncharacterized protein</fullName>
    </submittedName>
</protein>
<evidence type="ECO:0000313" key="2">
    <source>
        <dbReference type="Proteomes" id="UP000823775"/>
    </source>
</evidence>
<accession>A0ABS8TMU4</accession>
<sequence length="88" mass="10055">MSRTNNKTEAETQSDNNLAKVLRIIIVQLDALDAHLVEQNRTHPVNVQLDEDEKYQGTHGNVFIEELLLDKFNSKVVENNVSHRAIEC</sequence>
<name>A0ABS8TMU4_DATST</name>
<comment type="caution">
    <text evidence="1">The sequence shown here is derived from an EMBL/GenBank/DDBJ whole genome shotgun (WGS) entry which is preliminary data.</text>
</comment>
<evidence type="ECO:0000313" key="1">
    <source>
        <dbReference type="EMBL" id="MCD7472850.1"/>
    </source>
</evidence>
<reference evidence="1 2" key="1">
    <citation type="journal article" date="2021" name="BMC Genomics">
        <title>Datura genome reveals duplications of psychoactive alkaloid biosynthetic genes and high mutation rate following tissue culture.</title>
        <authorList>
            <person name="Rajewski A."/>
            <person name="Carter-House D."/>
            <person name="Stajich J."/>
            <person name="Litt A."/>
        </authorList>
    </citation>
    <scope>NUCLEOTIDE SEQUENCE [LARGE SCALE GENOMIC DNA]</scope>
    <source>
        <strain evidence="1">AR-01</strain>
    </source>
</reference>
<gene>
    <name evidence="1" type="ORF">HAX54_014251</name>
</gene>